<dbReference type="AlphaFoldDB" id="A0AAQ1MBC8"/>
<evidence type="ECO:0000313" key="1">
    <source>
        <dbReference type="EMBL" id="SHF68206.1"/>
    </source>
</evidence>
<proteinExistence type="predicted"/>
<reference evidence="2" key="1">
    <citation type="submission" date="2016-11" db="EMBL/GenBank/DDBJ databases">
        <authorList>
            <person name="Jaros S."/>
            <person name="Januszkiewicz K."/>
            <person name="Wedrychowicz H."/>
        </authorList>
    </citation>
    <scope>NUCLEOTIDE SEQUENCE [LARGE SCALE GENOMIC DNA]</scope>
    <source>
        <strain evidence="2">DSM 4029</strain>
    </source>
</reference>
<organism evidence="1 2">
    <name type="scientific">Bittarella massiliensis</name>
    <name type="common">ex Durand et al. 2017</name>
    <dbReference type="NCBI Taxonomy" id="1720313"/>
    <lineage>
        <taxon>Bacteria</taxon>
        <taxon>Bacillati</taxon>
        <taxon>Bacillota</taxon>
        <taxon>Clostridia</taxon>
        <taxon>Eubacteriales</taxon>
        <taxon>Oscillospiraceae</taxon>
        <taxon>Bittarella (ex Durand et al. 2017)</taxon>
    </lineage>
</organism>
<accession>A0AAQ1MBC8</accession>
<evidence type="ECO:0000313" key="2">
    <source>
        <dbReference type="Proteomes" id="UP000184089"/>
    </source>
</evidence>
<gene>
    <name evidence="1" type="ORF">SAMN05444424_0316</name>
</gene>
<dbReference type="EMBL" id="FQVY01000001">
    <property type="protein sequence ID" value="SHF68206.1"/>
    <property type="molecule type" value="Genomic_DNA"/>
</dbReference>
<name>A0AAQ1MBC8_9FIRM</name>
<protein>
    <submittedName>
        <fullName evidence="1">Uncharacterized protein</fullName>
    </submittedName>
</protein>
<comment type="caution">
    <text evidence="1">The sequence shown here is derived from an EMBL/GenBank/DDBJ whole genome shotgun (WGS) entry which is preliminary data.</text>
</comment>
<dbReference type="Proteomes" id="UP000184089">
    <property type="component" value="Unassembled WGS sequence"/>
</dbReference>
<sequence>MAGTEGCDPLLRRGGGEWAGDEGTVWWRRVGKSLGLMSFLLLRPVGASGGGDPFCRCTGRKEGASAGRSLLQAVLWRDRSRSVPAEAVWACAGPSSGRSFAAARRGGRKRLFRRPGSPPGFPGIFALLLRGRFARRVERGANALLAGGMMGSLALSLAGGSARAAAEALPFCPMGERLGGGEGLPGGLLAGCARGARHCAVTGKRSVGDGRGERRSGAAAAGSSAAGGRCRWRLGGGQLGPSALWRGGLWIAYGKRGGGLL</sequence>